<accession>A0A1B6MP41</accession>
<feature type="non-terminal residue" evidence="2">
    <location>
        <position position="184"/>
    </location>
</feature>
<proteinExistence type="predicted"/>
<name>A0A1B6MP41_9HEMI</name>
<organism evidence="2">
    <name type="scientific">Graphocephala atropunctata</name>
    <dbReference type="NCBI Taxonomy" id="36148"/>
    <lineage>
        <taxon>Eukaryota</taxon>
        <taxon>Metazoa</taxon>
        <taxon>Ecdysozoa</taxon>
        <taxon>Arthropoda</taxon>
        <taxon>Hexapoda</taxon>
        <taxon>Insecta</taxon>
        <taxon>Pterygota</taxon>
        <taxon>Neoptera</taxon>
        <taxon>Paraneoptera</taxon>
        <taxon>Hemiptera</taxon>
        <taxon>Auchenorrhyncha</taxon>
        <taxon>Membracoidea</taxon>
        <taxon>Cicadellidae</taxon>
        <taxon>Cicadellinae</taxon>
        <taxon>Cicadellini</taxon>
        <taxon>Graphocephala</taxon>
    </lineage>
</organism>
<keyword evidence="1" id="KW-0175">Coiled coil</keyword>
<evidence type="ECO:0000313" key="2">
    <source>
        <dbReference type="EMBL" id="JAT37673.1"/>
    </source>
</evidence>
<gene>
    <name evidence="2" type="ORF">g.24697</name>
</gene>
<reference evidence="2" key="1">
    <citation type="submission" date="2015-11" db="EMBL/GenBank/DDBJ databases">
        <title>De novo transcriptome assembly of four potential Pierce s Disease insect vectors from Arizona vineyards.</title>
        <authorList>
            <person name="Tassone E.E."/>
        </authorList>
    </citation>
    <scope>NUCLEOTIDE SEQUENCE</scope>
</reference>
<feature type="coiled-coil region" evidence="1">
    <location>
        <begin position="28"/>
        <end position="101"/>
    </location>
</feature>
<dbReference type="EMBL" id="GEBQ01002304">
    <property type="protein sequence ID" value="JAT37673.1"/>
    <property type="molecule type" value="Transcribed_RNA"/>
</dbReference>
<protein>
    <submittedName>
        <fullName evidence="2">Uncharacterized protein</fullName>
    </submittedName>
</protein>
<evidence type="ECO:0000256" key="1">
    <source>
        <dbReference type="SAM" id="Coils"/>
    </source>
</evidence>
<dbReference type="AlphaFoldDB" id="A0A1B6MP41"/>
<sequence>MCSQAVSVFFLCGIFFVNNLPARNALIIDDLKHLINETNTRIKDVEEENQRLKKEIKENVEKFKNDTKDLEAVNANVSEAVRALTEKYTELYVKLNGLKKNESGLKTKVKTLEHWIEVRKLGIMFLEQDMAVFTGRRENGSAQKCIEFEKSPVFTPSLIALPPDDEVSILANQLQQAKTKLKEK</sequence>